<feature type="transmembrane region" description="Helical" evidence="6">
    <location>
        <begin position="403"/>
        <end position="425"/>
    </location>
</feature>
<dbReference type="PANTHER" id="PTHR30474:SF1">
    <property type="entry name" value="PEPTIDOGLYCAN GLYCOSYLTRANSFERASE MRDB"/>
    <property type="match status" value="1"/>
</dbReference>
<accession>A0ABR7DCM8</accession>
<dbReference type="Proteomes" id="UP000596929">
    <property type="component" value="Unassembled WGS sequence"/>
</dbReference>
<dbReference type="Pfam" id="PF01098">
    <property type="entry name" value="FTSW_RODA_SPOVE"/>
    <property type="match status" value="1"/>
</dbReference>
<sequence length="436" mass="48298">MSAIGNKKIDNYIDDVCSRVKNKKVHKLIKVELLCHFDDIIEDCLDKGMSKDDAIKQAILQMGSSEVIGDDLNKAHKTNSDLLLLVITAILVFFGMFTLGFVQKNSPMNSLEYYPNLLGKSFVYLIISIAISLLFVKLDYRKLKKYSKFIYAFSILLMILTTFISSPVNGVIGYIQIGNFSFNLLTINTLLLVVALSGIFDNYNWNSKKHCFIGILLLIAPSLIFIITPSLSNASIYLLSAFTIMIISGFKVRYLILTISSLFAIFLAFLLSEAYRIERFFAFSNPSKDPSGAGWIYNQLSSLNLSAGILGQGNNLTSITLPEAHTDFVFTSIIYSFGWIAGIILLAVILGFIIRIGFIGANTKDSYGKLLVSGICSLFAVQFLLSILANLSLSPILSVNMPFISYGGSQLLINILSIAIINNVYKQRNTPLISTF</sequence>
<feature type="transmembrane region" description="Helical" evidence="6">
    <location>
        <begin position="180"/>
        <end position="199"/>
    </location>
</feature>
<feature type="transmembrane region" description="Helical" evidence="6">
    <location>
        <begin position="370"/>
        <end position="391"/>
    </location>
</feature>
<keyword evidence="8" id="KW-1185">Reference proteome</keyword>
<evidence type="ECO:0000256" key="1">
    <source>
        <dbReference type="ARBA" id="ARBA00004141"/>
    </source>
</evidence>
<evidence type="ECO:0000256" key="3">
    <source>
        <dbReference type="ARBA" id="ARBA00022960"/>
    </source>
</evidence>
<feature type="transmembrane region" description="Helical" evidence="6">
    <location>
        <begin position="211"/>
        <end position="228"/>
    </location>
</feature>
<evidence type="ECO:0000256" key="5">
    <source>
        <dbReference type="ARBA" id="ARBA00023136"/>
    </source>
</evidence>
<keyword evidence="2 6" id="KW-0812">Transmembrane</keyword>
<comment type="caution">
    <text evidence="7">The sequence shown here is derived from an EMBL/GenBank/DDBJ whole genome shotgun (WGS) entry which is preliminary data.</text>
</comment>
<dbReference type="NCBIfam" id="NF038403">
    <property type="entry name" value="perm_prefix_1"/>
    <property type="match status" value="1"/>
</dbReference>
<dbReference type="InterPro" id="IPR047928">
    <property type="entry name" value="Perm_prefix_1"/>
</dbReference>
<proteinExistence type="predicted"/>
<keyword evidence="5 6" id="KW-0472">Membrane</keyword>
<evidence type="ECO:0000313" key="7">
    <source>
        <dbReference type="EMBL" id="MBC5628947.1"/>
    </source>
</evidence>
<evidence type="ECO:0000256" key="4">
    <source>
        <dbReference type="ARBA" id="ARBA00022989"/>
    </source>
</evidence>
<evidence type="ECO:0000256" key="2">
    <source>
        <dbReference type="ARBA" id="ARBA00022692"/>
    </source>
</evidence>
<dbReference type="PANTHER" id="PTHR30474">
    <property type="entry name" value="CELL CYCLE PROTEIN"/>
    <property type="match status" value="1"/>
</dbReference>
<feature type="transmembrane region" description="Helical" evidence="6">
    <location>
        <begin position="149"/>
        <end position="168"/>
    </location>
</feature>
<organism evidence="7 8">
    <name type="scientific">Clostridium hominis</name>
    <dbReference type="NCBI Taxonomy" id="2763036"/>
    <lineage>
        <taxon>Bacteria</taxon>
        <taxon>Bacillati</taxon>
        <taxon>Bacillota</taxon>
        <taxon>Clostridia</taxon>
        <taxon>Eubacteriales</taxon>
        <taxon>Clostridiaceae</taxon>
        <taxon>Clostridium</taxon>
    </lineage>
</organism>
<protein>
    <submittedName>
        <fullName evidence="7">FtsW/RodA/SpoVE family cell cycle protein</fullName>
    </submittedName>
</protein>
<keyword evidence="4 6" id="KW-1133">Transmembrane helix</keyword>
<dbReference type="RefSeq" id="WP_186859860.1">
    <property type="nucleotide sequence ID" value="NZ_JACOOO010000016.1"/>
</dbReference>
<feature type="transmembrane region" description="Helical" evidence="6">
    <location>
        <begin position="82"/>
        <end position="102"/>
    </location>
</feature>
<feature type="transmembrane region" description="Helical" evidence="6">
    <location>
        <begin position="234"/>
        <end position="250"/>
    </location>
</feature>
<name>A0ABR7DCM8_9CLOT</name>
<reference evidence="7 8" key="1">
    <citation type="submission" date="2020-08" db="EMBL/GenBank/DDBJ databases">
        <title>Genome public.</title>
        <authorList>
            <person name="Liu C."/>
            <person name="Sun Q."/>
        </authorList>
    </citation>
    <scope>NUCLEOTIDE SEQUENCE [LARGE SCALE GENOMIC DNA]</scope>
    <source>
        <strain evidence="7 8">NSJ-6</strain>
    </source>
</reference>
<evidence type="ECO:0000313" key="8">
    <source>
        <dbReference type="Proteomes" id="UP000596929"/>
    </source>
</evidence>
<keyword evidence="3" id="KW-0133">Cell shape</keyword>
<comment type="subcellular location">
    <subcellularLocation>
        <location evidence="1">Membrane</location>
        <topology evidence="1">Multi-pass membrane protein</topology>
    </subcellularLocation>
</comment>
<feature type="transmembrane region" description="Helical" evidence="6">
    <location>
        <begin position="333"/>
        <end position="358"/>
    </location>
</feature>
<dbReference type="InterPro" id="IPR001182">
    <property type="entry name" value="FtsW/RodA"/>
</dbReference>
<gene>
    <name evidence="7" type="ORF">H8S20_08585</name>
</gene>
<dbReference type="EMBL" id="JACOOO010000016">
    <property type="protein sequence ID" value="MBC5628947.1"/>
    <property type="molecule type" value="Genomic_DNA"/>
</dbReference>
<feature type="transmembrane region" description="Helical" evidence="6">
    <location>
        <begin position="122"/>
        <end position="140"/>
    </location>
</feature>
<feature type="transmembrane region" description="Helical" evidence="6">
    <location>
        <begin position="255"/>
        <end position="275"/>
    </location>
</feature>
<evidence type="ECO:0000256" key="6">
    <source>
        <dbReference type="SAM" id="Phobius"/>
    </source>
</evidence>